<dbReference type="RefSeq" id="WP_380107166.1">
    <property type="nucleotide sequence ID" value="NZ_JBHSIH010000001.1"/>
</dbReference>
<dbReference type="NCBIfam" id="TIGR01764">
    <property type="entry name" value="excise"/>
    <property type="match status" value="1"/>
</dbReference>
<comment type="caution">
    <text evidence="4">The sequence shown here is derived from an EMBL/GenBank/DDBJ whole genome shotgun (WGS) entry which is preliminary data.</text>
</comment>
<dbReference type="Pfam" id="PF12728">
    <property type="entry name" value="HTH_17"/>
    <property type="match status" value="1"/>
</dbReference>
<dbReference type="InterPro" id="IPR010093">
    <property type="entry name" value="SinI_DNA-bd"/>
</dbReference>
<dbReference type="Pfam" id="PF13421">
    <property type="entry name" value="Band_7_1"/>
    <property type="match status" value="1"/>
</dbReference>
<dbReference type="CDD" id="cd03408">
    <property type="entry name" value="SPFH_like_u1"/>
    <property type="match status" value="1"/>
</dbReference>
<dbReference type="Proteomes" id="UP001597287">
    <property type="component" value="Unassembled WGS sequence"/>
</dbReference>
<dbReference type="InterPro" id="IPR033880">
    <property type="entry name" value="SPFH_YdjI"/>
</dbReference>
<feature type="domain" description="Helix-turn-helix" evidence="2">
    <location>
        <begin position="325"/>
        <end position="372"/>
    </location>
</feature>
<dbReference type="Gene3D" id="3.30.479.30">
    <property type="entry name" value="Band 7 domain"/>
    <property type="match status" value="1"/>
</dbReference>
<evidence type="ECO:0000313" key="4">
    <source>
        <dbReference type="EMBL" id="MFD2322312.1"/>
    </source>
</evidence>
<dbReference type="PANTHER" id="PTHR37826:SF2">
    <property type="entry name" value="ZINC-RIBBON DOMAIN-CONTAINING PROTEIN"/>
    <property type="match status" value="1"/>
</dbReference>
<dbReference type="InterPro" id="IPR036013">
    <property type="entry name" value="Band_7/SPFH_dom_sf"/>
</dbReference>
<sequence>MNLMNIITKQLIEIIEWTDDSRDTLSYRWPDDDKEIKNGAQLIVRESQQVQFVSAGQYADLFSPGKHTLTTQNIPILSTIQGWKYGFNSPFKCDVYFINTRLFTGNKWGTSNPVMVRDKDFGAVRLRAFGTYDFRIVEPAKFLKEVAGTDQNFRIDEFADTMRSRIISVFTESLAKAQVPVLDVAQRYGELGDALLPLINPAMTDKYGLEITSFVLENVSVPPEVEQAIDKRSSMTAIGNLNDYVKYQMGQAMTTGGEGAAAATLPATMAMGFGMAQEMMKSMQNGGGGGGGAPAGQGQTSDPFSPAAAQAAQAPAAPAAGGLQVLTPAQAAQVLGVSEADVLAEIQAGNLKARQIGSQWRIAQAALDDFLRG</sequence>
<feature type="compositionally biased region" description="Gly residues" evidence="1">
    <location>
        <begin position="285"/>
        <end position="295"/>
    </location>
</feature>
<dbReference type="EMBL" id="JBHUIG010000039">
    <property type="protein sequence ID" value="MFD2322312.1"/>
    <property type="molecule type" value="Genomic_DNA"/>
</dbReference>
<dbReference type="SUPFAM" id="SSF117892">
    <property type="entry name" value="Band 7/SPFH domain"/>
    <property type="match status" value="1"/>
</dbReference>
<evidence type="ECO:0000256" key="1">
    <source>
        <dbReference type="SAM" id="MobiDB-lite"/>
    </source>
</evidence>
<evidence type="ECO:0000259" key="2">
    <source>
        <dbReference type="Pfam" id="PF12728"/>
    </source>
</evidence>
<name>A0ABW5EWX8_9BURK</name>
<reference evidence="5" key="1">
    <citation type="journal article" date="2019" name="Int. J. Syst. Evol. Microbiol.">
        <title>The Global Catalogue of Microorganisms (GCM) 10K type strain sequencing project: providing services to taxonomists for standard genome sequencing and annotation.</title>
        <authorList>
            <consortium name="The Broad Institute Genomics Platform"/>
            <consortium name="The Broad Institute Genome Sequencing Center for Infectious Disease"/>
            <person name="Wu L."/>
            <person name="Ma J."/>
        </authorList>
    </citation>
    <scope>NUCLEOTIDE SEQUENCE [LARGE SCALE GENOMIC DNA]</scope>
    <source>
        <strain evidence="5">CCUG 62793</strain>
    </source>
</reference>
<evidence type="ECO:0000259" key="3">
    <source>
        <dbReference type="Pfam" id="PF13421"/>
    </source>
</evidence>
<dbReference type="PANTHER" id="PTHR37826">
    <property type="entry name" value="FLOTILLIN BAND_7_5 DOMAIN PROTEIN"/>
    <property type="match status" value="1"/>
</dbReference>
<feature type="domain" description="SPFH" evidence="3">
    <location>
        <begin position="27"/>
        <end position="236"/>
    </location>
</feature>
<gene>
    <name evidence="4" type="ORF">ACFSPV_26915</name>
</gene>
<feature type="region of interest" description="Disordered" evidence="1">
    <location>
        <begin position="281"/>
        <end position="313"/>
    </location>
</feature>
<evidence type="ECO:0000313" key="5">
    <source>
        <dbReference type="Proteomes" id="UP001597287"/>
    </source>
</evidence>
<organism evidence="4 5">
    <name type="scientific">Delftia deserti</name>
    <dbReference type="NCBI Taxonomy" id="1651218"/>
    <lineage>
        <taxon>Bacteria</taxon>
        <taxon>Pseudomonadati</taxon>
        <taxon>Pseudomonadota</taxon>
        <taxon>Betaproteobacteria</taxon>
        <taxon>Burkholderiales</taxon>
        <taxon>Comamonadaceae</taxon>
        <taxon>Delftia</taxon>
    </lineage>
</organism>
<keyword evidence="5" id="KW-1185">Reference proteome</keyword>
<dbReference type="InterPro" id="IPR041657">
    <property type="entry name" value="HTH_17"/>
</dbReference>
<accession>A0ABW5EWX8</accession>
<protein>
    <submittedName>
        <fullName evidence="4">SPFH domain-containing protein</fullName>
    </submittedName>
</protein>
<proteinExistence type="predicted"/>